<reference evidence="2" key="1">
    <citation type="journal article" date="2013" name="Nat. Biotechnol.">
        <title>Draft genome sequence of chickpea (Cicer arietinum) provides a resource for trait improvement.</title>
        <authorList>
            <person name="Varshney R.K."/>
            <person name="Song C."/>
            <person name="Saxena R.K."/>
            <person name="Azam S."/>
            <person name="Yu S."/>
            <person name="Sharpe A.G."/>
            <person name="Cannon S."/>
            <person name="Baek J."/>
            <person name="Rosen B.D."/>
            <person name="Tar'an B."/>
            <person name="Millan T."/>
            <person name="Zhang X."/>
            <person name="Ramsay L.D."/>
            <person name="Iwata A."/>
            <person name="Wang Y."/>
            <person name="Nelson W."/>
            <person name="Farmer A.D."/>
            <person name="Gaur P.M."/>
            <person name="Soderlund C."/>
            <person name="Penmetsa R.V."/>
            <person name="Xu C."/>
            <person name="Bharti A.K."/>
            <person name="He W."/>
            <person name="Winter P."/>
            <person name="Zhao S."/>
            <person name="Hane J.K."/>
            <person name="Carrasquilla-Garcia N."/>
            <person name="Condie J.A."/>
            <person name="Upadhyaya H.D."/>
            <person name="Luo M.C."/>
            <person name="Thudi M."/>
            <person name="Gowda C.L."/>
            <person name="Singh N.P."/>
            <person name="Lichtenzveig J."/>
            <person name="Gali K.K."/>
            <person name="Rubio J."/>
            <person name="Nadarajan N."/>
            <person name="Dolezel J."/>
            <person name="Bansal K.C."/>
            <person name="Xu X."/>
            <person name="Edwards D."/>
            <person name="Zhang G."/>
            <person name="Kahl G."/>
            <person name="Gil J."/>
            <person name="Singh K.B."/>
            <person name="Datta S.K."/>
            <person name="Jackson S.A."/>
            <person name="Wang J."/>
            <person name="Cook D.R."/>
        </authorList>
    </citation>
    <scope>NUCLEOTIDE SEQUENCE [LARGE SCALE GENOMIC DNA]</scope>
    <source>
        <strain evidence="2">cv. CDC Frontier</strain>
    </source>
</reference>
<feature type="region of interest" description="Disordered" evidence="1">
    <location>
        <begin position="172"/>
        <end position="198"/>
    </location>
</feature>
<dbReference type="Proteomes" id="UP000087171">
    <property type="component" value="Chromosome Ca6"/>
</dbReference>
<sequence>MTDTLAATVSNGLTSASHEIPVTVGNNGVAVMMHQHNDSASTSVAPRAMNLNMAETLVHGPPRSHTPPQAASSFDKLKVKTRQLEYPFSHSHSPSHSQHGAHPSSQIQKTTSGNSYDVSASRELNGVSLAAKDNLSPNGSRVVLSNATTSAWITLEKRPTFQTQSRSDFLKNLSKKSSSKDTSCSLENSEASTRNDTNCLTQKSRDAPLVDISVVNSLTEHSSNITAQNGNVLGEPLKYSSNEEQQYITKPIFHSEDEEIAFLRSLGWEEGSEDDEGLTDEEIRDFYEKYGKLQQ</sequence>
<accession>A0A3Q7XUR8</accession>
<dbReference type="PANTHER" id="PTHR34112:SF13">
    <property type="entry name" value="OS04G0448200 PROTEIN"/>
    <property type="match status" value="1"/>
</dbReference>
<organism evidence="2 3">
    <name type="scientific">Cicer arietinum</name>
    <name type="common">Chickpea</name>
    <name type="synonym">Garbanzo</name>
    <dbReference type="NCBI Taxonomy" id="3827"/>
    <lineage>
        <taxon>Eukaryota</taxon>
        <taxon>Viridiplantae</taxon>
        <taxon>Streptophyta</taxon>
        <taxon>Embryophyta</taxon>
        <taxon>Tracheophyta</taxon>
        <taxon>Spermatophyta</taxon>
        <taxon>Magnoliopsida</taxon>
        <taxon>eudicotyledons</taxon>
        <taxon>Gunneridae</taxon>
        <taxon>Pentapetalae</taxon>
        <taxon>rosids</taxon>
        <taxon>fabids</taxon>
        <taxon>Fabales</taxon>
        <taxon>Fabaceae</taxon>
        <taxon>Papilionoideae</taxon>
        <taxon>50 kb inversion clade</taxon>
        <taxon>NPAAA clade</taxon>
        <taxon>Hologalegina</taxon>
        <taxon>IRL clade</taxon>
        <taxon>Cicereae</taxon>
        <taxon>Cicer</taxon>
    </lineage>
</organism>
<keyword evidence="2" id="KW-1185">Reference proteome</keyword>
<name>A0A3Q7XUR8_CICAR</name>
<gene>
    <name evidence="3" type="primary">LOC101507621</name>
</gene>
<dbReference type="AlphaFoldDB" id="A0A3Q7XUR8"/>
<proteinExistence type="predicted"/>
<feature type="region of interest" description="Disordered" evidence="1">
    <location>
        <begin position="87"/>
        <end position="119"/>
    </location>
</feature>
<reference evidence="3" key="2">
    <citation type="submission" date="2025-08" db="UniProtKB">
        <authorList>
            <consortium name="RefSeq"/>
        </authorList>
    </citation>
    <scope>IDENTIFICATION</scope>
    <source>
        <tissue evidence="3">Etiolated seedlings</tissue>
    </source>
</reference>
<evidence type="ECO:0000313" key="3">
    <source>
        <dbReference type="RefSeq" id="XP_027192003.1"/>
    </source>
</evidence>
<dbReference type="PANTHER" id="PTHR34112">
    <property type="entry name" value="C-JUN-AMINO-TERMINAL KINASE-INTERACTING PROTEIN"/>
    <property type="match status" value="1"/>
</dbReference>
<feature type="compositionally biased region" description="Low complexity" evidence="1">
    <location>
        <begin position="172"/>
        <end position="186"/>
    </location>
</feature>
<feature type="compositionally biased region" description="Polar residues" evidence="1">
    <location>
        <begin position="107"/>
        <end position="118"/>
    </location>
</feature>
<feature type="compositionally biased region" description="Polar residues" evidence="1">
    <location>
        <begin position="187"/>
        <end position="198"/>
    </location>
</feature>
<evidence type="ECO:0000256" key="1">
    <source>
        <dbReference type="SAM" id="MobiDB-lite"/>
    </source>
</evidence>
<dbReference type="RefSeq" id="XP_027192003.1">
    <property type="nucleotide sequence ID" value="XM_027336202.1"/>
</dbReference>
<evidence type="ECO:0000313" key="2">
    <source>
        <dbReference type="Proteomes" id="UP000087171"/>
    </source>
</evidence>
<protein>
    <submittedName>
        <fullName evidence="3">Uncharacterized protein LOC101507621 isoform X2</fullName>
    </submittedName>
</protein>
<feature type="compositionally biased region" description="Low complexity" evidence="1">
    <location>
        <begin position="89"/>
        <end position="106"/>
    </location>
</feature>
<dbReference type="GeneID" id="101507621"/>